<evidence type="ECO:0000313" key="2">
    <source>
        <dbReference type="EMBL" id="ERJ11855.1"/>
    </source>
</evidence>
<dbReference type="eggNOG" id="COG3677">
    <property type="taxonomic scope" value="Bacteria"/>
</dbReference>
<dbReference type="InParanoid" id="U2FG31"/>
<sequence>MVSLFVNVQNQHSTAFYWRQKILDAIKQFVRRGDVDGLVEAGETFFLESFKRQHKKNKQFKMPRKVHKRGGQARTRGISKEYVCVSTAIDRKGNIIVEMTNKGRVSSDNLKRLYKHHSEEESIVCTDSHRSYDRLTKDLKLTHVKLKGSKIKEGIYHIQRVNSFYSKLKKWIGRFNGVSTKHVSNYLGWFKWLEIFKEEKEKVKMRYLFLPSNQHYTNTIQRLKI</sequence>
<organism evidence="2 3">
    <name type="scientific">Haloplasma contractile SSD-17B</name>
    <dbReference type="NCBI Taxonomy" id="1033810"/>
    <lineage>
        <taxon>Bacteria</taxon>
        <taxon>Bacillati</taxon>
        <taxon>Mycoplasmatota</taxon>
        <taxon>Mollicutes</taxon>
        <taxon>Haloplasmatales</taxon>
        <taxon>Haloplasmataceae</taxon>
        <taxon>Haloplasma</taxon>
    </lineage>
</organism>
<dbReference type="EMBL" id="AFNU02000007">
    <property type="protein sequence ID" value="ERJ11855.1"/>
    <property type="molecule type" value="Genomic_DNA"/>
</dbReference>
<keyword evidence="3" id="KW-1185">Reference proteome</keyword>
<dbReference type="NCBIfam" id="NF033547">
    <property type="entry name" value="transpos_IS1595"/>
    <property type="match status" value="1"/>
</dbReference>
<evidence type="ECO:0000313" key="3">
    <source>
        <dbReference type="Proteomes" id="UP000005707"/>
    </source>
</evidence>
<dbReference type="AlphaFoldDB" id="U2FG31"/>
<evidence type="ECO:0000259" key="1">
    <source>
        <dbReference type="SMART" id="SM01126"/>
    </source>
</evidence>
<dbReference type="SMART" id="SM01126">
    <property type="entry name" value="DDE_Tnp_IS1595"/>
    <property type="match status" value="1"/>
</dbReference>
<protein>
    <submittedName>
        <fullName evidence="2">Transposase protein</fullName>
    </submittedName>
</protein>
<gene>
    <name evidence="2" type="ORF">HLPCO_002095</name>
</gene>
<dbReference type="InterPro" id="IPR024445">
    <property type="entry name" value="Tnp_ISXO2-like"/>
</dbReference>
<proteinExistence type="predicted"/>
<dbReference type="Proteomes" id="UP000005707">
    <property type="component" value="Unassembled WGS sequence"/>
</dbReference>
<comment type="caution">
    <text evidence="2">The sequence shown here is derived from an EMBL/GenBank/DDBJ whole genome shotgun (WGS) entry which is preliminary data.</text>
</comment>
<accession>U2FG31</accession>
<dbReference type="Pfam" id="PF12762">
    <property type="entry name" value="DDE_Tnp_IS1595"/>
    <property type="match status" value="1"/>
</dbReference>
<dbReference type="OrthoDB" id="9802985at2"/>
<reference evidence="2 3" key="2">
    <citation type="journal article" date="2013" name="PLoS ONE">
        <title>INDIGO - INtegrated Data Warehouse of MIcrobial GenOmes with Examples from the Red Sea Extremophiles.</title>
        <authorList>
            <person name="Alam I."/>
            <person name="Antunes A."/>
            <person name="Kamau A.A."/>
            <person name="Ba Alawi W."/>
            <person name="Kalkatawi M."/>
            <person name="Stingl U."/>
            <person name="Bajic V.B."/>
        </authorList>
    </citation>
    <scope>NUCLEOTIDE SEQUENCE [LARGE SCALE GENOMIC DNA]</scope>
    <source>
        <strain evidence="2 3">SSD-17B</strain>
    </source>
</reference>
<feature type="domain" description="ISXO2-like transposase" evidence="1">
    <location>
        <begin position="34"/>
        <end position="195"/>
    </location>
</feature>
<reference evidence="2 3" key="1">
    <citation type="journal article" date="2011" name="J. Bacteriol.">
        <title>Genome sequence of Haloplasma contractile, an unusual contractile bacterium from a deep-sea anoxic brine lake.</title>
        <authorList>
            <person name="Antunes A."/>
            <person name="Alam I."/>
            <person name="El Dorry H."/>
            <person name="Siam R."/>
            <person name="Robertson A."/>
            <person name="Bajic V.B."/>
            <person name="Stingl U."/>
        </authorList>
    </citation>
    <scope>NUCLEOTIDE SEQUENCE [LARGE SCALE GENOMIC DNA]</scope>
    <source>
        <strain evidence="2 3">SSD-17B</strain>
    </source>
</reference>
<name>U2FG31_9MOLU</name>
<dbReference type="RefSeq" id="WP_008824523.1">
    <property type="nucleotide sequence ID" value="NZ_AFNU02000007.1"/>
</dbReference>